<dbReference type="PROSITE" id="PS00622">
    <property type="entry name" value="HTH_LUXR_1"/>
    <property type="match status" value="1"/>
</dbReference>
<proteinExistence type="predicted"/>
<keyword evidence="1 5" id="KW-0597">Phosphoprotein</keyword>
<dbReference type="InterPro" id="IPR058245">
    <property type="entry name" value="NreC/VraR/RcsB-like_REC"/>
</dbReference>
<comment type="caution">
    <text evidence="8">The sequence shown here is derived from an EMBL/GenBank/DDBJ whole genome shotgun (WGS) entry which is preliminary data.</text>
</comment>
<dbReference type="Pfam" id="PF00196">
    <property type="entry name" value="GerE"/>
    <property type="match status" value="1"/>
</dbReference>
<dbReference type="InterPro" id="IPR016032">
    <property type="entry name" value="Sig_transdc_resp-reg_C-effctor"/>
</dbReference>
<dbReference type="Gene3D" id="3.40.50.2300">
    <property type="match status" value="1"/>
</dbReference>
<dbReference type="SMART" id="SM00421">
    <property type="entry name" value="HTH_LUXR"/>
    <property type="match status" value="1"/>
</dbReference>
<accession>A0A4Q2A753</accession>
<dbReference type="Proteomes" id="UP000289650">
    <property type="component" value="Unassembled WGS sequence"/>
</dbReference>
<reference evidence="8 9" key="1">
    <citation type="submission" date="2018-08" db="EMBL/GenBank/DDBJ databases">
        <title>Mountain-cultivated ginseng endophyte, Burkholderia stabilis and its activity against ginseng root rot disease.</title>
        <authorList>
            <person name="Tapan Kumar M."/>
            <person name="Bae H."/>
            <person name="Shanmugam G."/>
            <person name="Jeon J."/>
        </authorList>
    </citation>
    <scope>NUCLEOTIDE SEQUENCE [LARGE SCALE GENOMIC DNA]</scope>
    <source>
        <strain evidence="8 9">EB159</strain>
    </source>
</reference>
<feature type="domain" description="HTH luxR-type" evidence="6">
    <location>
        <begin position="150"/>
        <end position="215"/>
    </location>
</feature>
<organism evidence="8 9">
    <name type="scientific">Burkholderia stabilis</name>
    <dbReference type="NCBI Taxonomy" id="95485"/>
    <lineage>
        <taxon>Bacteria</taxon>
        <taxon>Pseudomonadati</taxon>
        <taxon>Pseudomonadota</taxon>
        <taxon>Betaproteobacteria</taxon>
        <taxon>Burkholderiales</taxon>
        <taxon>Burkholderiaceae</taxon>
        <taxon>Burkholderia</taxon>
        <taxon>Burkholderia cepacia complex</taxon>
    </lineage>
</organism>
<name>A0A4Q2A753_9BURK</name>
<dbReference type="InterPro" id="IPR000792">
    <property type="entry name" value="Tscrpt_reg_LuxR_C"/>
</dbReference>
<dbReference type="CDD" id="cd06170">
    <property type="entry name" value="LuxR_C_like"/>
    <property type="match status" value="1"/>
</dbReference>
<evidence type="ECO:0000313" key="9">
    <source>
        <dbReference type="Proteomes" id="UP000289650"/>
    </source>
</evidence>
<dbReference type="OrthoDB" id="9816469at2"/>
<dbReference type="GO" id="GO:0006355">
    <property type="term" value="P:regulation of DNA-templated transcription"/>
    <property type="evidence" value="ECO:0007669"/>
    <property type="project" value="InterPro"/>
</dbReference>
<dbReference type="AlphaFoldDB" id="A0A4Q2A753"/>
<evidence type="ECO:0000256" key="4">
    <source>
        <dbReference type="ARBA" id="ARBA00023163"/>
    </source>
</evidence>
<dbReference type="PROSITE" id="PS50110">
    <property type="entry name" value="RESPONSE_REGULATORY"/>
    <property type="match status" value="1"/>
</dbReference>
<dbReference type="GO" id="GO:0003677">
    <property type="term" value="F:DNA binding"/>
    <property type="evidence" value="ECO:0007669"/>
    <property type="project" value="UniProtKB-KW"/>
</dbReference>
<feature type="domain" description="Response regulatory" evidence="7">
    <location>
        <begin position="17"/>
        <end position="133"/>
    </location>
</feature>
<dbReference type="PANTHER" id="PTHR43214:SF41">
    <property type="entry name" value="NITRATE_NITRITE RESPONSE REGULATOR PROTEIN NARP"/>
    <property type="match status" value="1"/>
</dbReference>
<dbReference type="GO" id="GO:0000160">
    <property type="term" value="P:phosphorelay signal transduction system"/>
    <property type="evidence" value="ECO:0007669"/>
    <property type="project" value="InterPro"/>
</dbReference>
<keyword evidence="2" id="KW-0805">Transcription regulation</keyword>
<evidence type="ECO:0000256" key="5">
    <source>
        <dbReference type="PROSITE-ProRule" id="PRU00169"/>
    </source>
</evidence>
<sequence>MTHYAHHSGSGPASVSRILLIDDHPAMVLALTLILERDPLLKVVGTAETGKLALKRYRELKPDLLLVDLDLPELDGLNLIETIRHVDSDVKILVVSSQKAARFATRCQAAGANGYVEKCEDIPQILNAVRATLSGYNCFPAIKSTATATAEGPISLLSEREVCILTYLARGWSNKQIGDALSISNKTVSTHKNSILTKLGITNVVDLALFAKANDLL</sequence>
<dbReference type="CDD" id="cd17535">
    <property type="entry name" value="REC_NarL-like"/>
    <property type="match status" value="1"/>
</dbReference>
<dbReference type="EMBL" id="QWEX01000004">
    <property type="protein sequence ID" value="RXV64430.1"/>
    <property type="molecule type" value="Genomic_DNA"/>
</dbReference>
<dbReference type="PRINTS" id="PR00038">
    <property type="entry name" value="HTHLUXR"/>
</dbReference>
<dbReference type="Pfam" id="PF00072">
    <property type="entry name" value="Response_reg"/>
    <property type="match status" value="1"/>
</dbReference>
<evidence type="ECO:0000256" key="3">
    <source>
        <dbReference type="ARBA" id="ARBA00023125"/>
    </source>
</evidence>
<gene>
    <name evidence="8" type="ORF">D1006_39425</name>
</gene>
<keyword evidence="4" id="KW-0804">Transcription</keyword>
<dbReference type="InterPro" id="IPR039420">
    <property type="entry name" value="WalR-like"/>
</dbReference>
<dbReference type="SUPFAM" id="SSF46894">
    <property type="entry name" value="C-terminal effector domain of the bipartite response regulators"/>
    <property type="match status" value="1"/>
</dbReference>
<feature type="modified residue" description="4-aspartylphosphate" evidence="5">
    <location>
        <position position="68"/>
    </location>
</feature>
<dbReference type="InterPro" id="IPR036388">
    <property type="entry name" value="WH-like_DNA-bd_sf"/>
</dbReference>
<dbReference type="PANTHER" id="PTHR43214">
    <property type="entry name" value="TWO-COMPONENT RESPONSE REGULATOR"/>
    <property type="match status" value="1"/>
</dbReference>
<dbReference type="PROSITE" id="PS50043">
    <property type="entry name" value="HTH_LUXR_2"/>
    <property type="match status" value="1"/>
</dbReference>
<evidence type="ECO:0000259" key="6">
    <source>
        <dbReference type="PROSITE" id="PS50043"/>
    </source>
</evidence>
<evidence type="ECO:0000259" key="7">
    <source>
        <dbReference type="PROSITE" id="PS50110"/>
    </source>
</evidence>
<dbReference type="InterPro" id="IPR001789">
    <property type="entry name" value="Sig_transdc_resp-reg_receiver"/>
</dbReference>
<protein>
    <submittedName>
        <fullName evidence="8">DNA-binding response regulator</fullName>
    </submittedName>
</protein>
<dbReference type="SUPFAM" id="SSF52172">
    <property type="entry name" value="CheY-like"/>
    <property type="match status" value="1"/>
</dbReference>
<dbReference type="SMART" id="SM00448">
    <property type="entry name" value="REC"/>
    <property type="match status" value="1"/>
</dbReference>
<keyword evidence="3 8" id="KW-0238">DNA-binding</keyword>
<evidence type="ECO:0000256" key="2">
    <source>
        <dbReference type="ARBA" id="ARBA00023015"/>
    </source>
</evidence>
<evidence type="ECO:0000313" key="8">
    <source>
        <dbReference type="EMBL" id="RXV64430.1"/>
    </source>
</evidence>
<evidence type="ECO:0000256" key="1">
    <source>
        <dbReference type="ARBA" id="ARBA00022553"/>
    </source>
</evidence>
<dbReference type="Gene3D" id="1.10.10.10">
    <property type="entry name" value="Winged helix-like DNA-binding domain superfamily/Winged helix DNA-binding domain"/>
    <property type="match status" value="1"/>
</dbReference>
<dbReference type="InterPro" id="IPR011006">
    <property type="entry name" value="CheY-like_superfamily"/>
</dbReference>